<evidence type="ECO:0000313" key="2">
    <source>
        <dbReference type="Proteomes" id="UP000186914"/>
    </source>
</evidence>
<reference evidence="2" key="1">
    <citation type="submission" date="2017-01" db="EMBL/GenBank/DDBJ databases">
        <authorList>
            <person name="Varghese N."/>
            <person name="Submissions S."/>
        </authorList>
    </citation>
    <scope>NUCLEOTIDE SEQUENCE [LARGE SCALE GENOMIC DNA]</scope>
    <source>
        <strain evidence="2">CGMCC 1.7737</strain>
    </source>
</reference>
<gene>
    <name evidence="1" type="ORF">SAMN05421858_4669</name>
</gene>
<sequence>MLLAVTVLSPGIPGKHGDLSSAPIGKGVFSATTRSETRLVAIWQ</sequence>
<dbReference type="AlphaFoldDB" id="A0A1N7EZN1"/>
<accession>A0A1N7EZN1</accession>
<keyword evidence="2" id="KW-1185">Reference proteome</keyword>
<organism evidence="1 2">
    <name type="scientific">Haladaptatus litoreus</name>
    <dbReference type="NCBI Taxonomy" id="553468"/>
    <lineage>
        <taxon>Archaea</taxon>
        <taxon>Methanobacteriati</taxon>
        <taxon>Methanobacteriota</taxon>
        <taxon>Stenosarchaea group</taxon>
        <taxon>Halobacteria</taxon>
        <taxon>Halobacteriales</taxon>
        <taxon>Haladaptataceae</taxon>
        <taxon>Haladaptatus</taxon>
    </lineage>
</organism>
<proteinExistence type="predicted"/>
<dbReference type="Proteomes" id="UP000186914">
    <property type="component" value="Unassembled WGS sequence"/>
</dbReference>
<name>A0A1N7EZN1_9EURY</name>
<dbReference type="EMBL" id="FTNO01000007">
    <property type="protein sequence ID" value="SIR93548.1"/>
    <property type="molecule type" value="Genomic_DNA"/>
</dbReference>
<evidence type="ECO:0000313" key="1">
    <source>
        <dbReference type="EMBL" id="SIR93548.1"/>
    </source>
</evidence>
<protein>
    <submittedName>
        <fullName evidence="1">Uncharacterized protein</fullName>
    </submittedName>
</protein>